<name>A0A078AE82_STYLE</name>
<dbReference type="EMBL" id="CCKQ01008359">
    <property type="protein sequence ID" value="CDW79812.1"/>
    <property type="molecule type" value="Genomic_DNA"/>
</dbReference>
<dbReference type="AlphaFoldDB" id="A0A078AE82"/>
<keyword evidence="3" id="KW-1185">Reference proteome</keyword>
<feature type="region of interest" description="Disordered" evidence="1">
    <location>
        <begin position="137"/>
        <end position="177"/>
    </location>
</feature>
<dbReference type="InParanoid" id="A0A078AE82"/>
<protein>
    <submittedName>
        <fullName evidence="2">Uncharacterized protein</fullName>
    </submittedName>
</protein>
<accession>A0A078AE82</accession>
<dbReference type="Proteomes" id="UP000039865">
    <property type="component" value="Unassembled WGS sequence"/>
</dbReference>
<gene>
    <name evidence="2" type="primary">Contig10440.g11140</name>
    <name evidence="2" type="ORF">STYLEM_8804</name>
</gene>
<proteinExistence type="predicted"/>
<reference evidence="2 3" key="1">
    <citation type="submission" date="2014-06" db="EMBL/GenBank/DDBJ databases">
        <authorList>
            <person name="Swart Estienne"/>
        </authorList>
    </citation>
    <scope>NUCLEOTIDE SEQUENCE [LARGE SCALE GENOMIC DNA]</scope>
    <source>
        <strain evidence="2 3">130c</strain>
    </source>
</reference>
<evidence type="ECO:0000313" key="3">
    <source>
        <dbReference type="Proteomes" id="UP000039865"/>
    </source>
</evidence>
<sequence length="717" mass="81049">MKPLIEMALPESLFVQRLSILLAHLDYTGKSSNEVVAIVSAIFGEENKNRYREICIGMVESKMGTRQISCVDGSHTQTNYNQSKIRMAPANGYFKFDSALKDTDGQSDLQNSKIRQDYYTTHQIETPDQKYFLTEGRTSSSLPNLRSEAPNTFPGGDRGAGSSLKAAGEERKNKSNVNTEKAGEFKQITTINHVSDLLAAINKIQIPSSHSQIIQELRGDIVGGRLNTSLSSQQDAITSATAYLICKSKEPSNQAPVLRQILCLKLFRALSPQLLQPQMYAQARVLGPYGNLFQDSNGVLSLFKNFLVNKRYYKRRTGKMVLKAMQAQVRQRHQDRELVECPVSHRTESQEGRISQSGGLDLLQSNFNHSNAQPDYTENLQEIYIADKSQAQCSKHLGILSADRGGADYPSMQDDCQIDAWASQLSRFLQELCEKWRNIVKTRRYKVLQTILTRYLSQLLSGKQVSIEELFTNEERLELNKKDMIVKVNIKFNKKTKRAPRVSVEALLAELKGVCEEIHQCVQIGDRLAVFLSIDFTKTDVVPALCMELLVMNHHAEAQQSKALKIPARQMKMKKPLHKLSKYVLELRQYQALMANLELKLNQVLKPCKLRRVRLLDFINKNTELPESLWKFRGALNIDNSVKATALLGQSNIADILNSAAYELETDTGTIIIYDETLNIEFKPEESQCKYWNGPTNNLNEVGDKHLGGFENKKLDC</sequence>
<evidence type="ECO:0000256" key="1">
    <source>
        <dbReference type="SAM" id="MobiDB-lite"/>
    </source>
</evidence>
<organism evidence="2 3">
    <name type="scientific">Stylonychia lemnae</name>
    <name type="common">Ciliate</name>
    <dbReference type="NCBI Taxonomy" id="5949"/>
    <lineage>
        <taxon>Eukaryota</taxon>
        <taxon>Sar</taxon>
        <taxon>Alveolata</taxon>
        <taxon>Ciliophora</taxon>
        <taxon>Intramacronucleata</taxon>
        <taxon>Spirotrichea</taxon>
        <taxon>Stichotrichia</taxon>
        <taxon>Sporadotrichida</taxon>
        <taxon>Oxytrichidae</taxon>
        <taxon>Stylonychinae</taxon>
        <taxon>Stylonychia</taxon>
    </lineage>
</organism>
<evidence type="ECO:0000313" key="2">
    <source>
        <dbReference type="EMBL" id="CDW79812.1"/>
    </source>
</evidence>